<reference evidence="1 2" key="1">
    <citation type="submission" date="2020-08" db="EMBL/GenBank/DDBJ databases">
        <title>Genomic Encyclopedia of Type Strains, Phase IV (KMG-V): Genome sequencing to study the core and pangenomes of soil and plant-associated prokaryotes.</title>
        <authorList>
            <person name="Whitman W."/>
        </authorList>
    </citation>
    <scope>NUCLEOTIDE SEQUENCE [LARGE SCALE GENOMIC DNA]</scope>
    <source>
        <strain evidence="1 2">SEMIA 4064</strain>
    </source>
</reference>
<name>A0A7W8XW29_9HYPH</name>
<sequence length="73" mass="8113">MRADQLSISVPFMRLRKRPYRGMIDTAFLRITEVDDPGIVIHLADIRDLLAQAEARGAFAPSRKAALGRCLCG</sequence>
<comment type="caution">
    <text evidence="1">The sequence shown here is derived from an EMBL/GenBank/DDBJ whole genome shotgun (WGS) entry which is preliminary data.</text>
</comment>
<dbReference type="AlphaFoldDB" id="A0A7W8XW29"/>
<dbReference type="EMBL" id="JACHBI010000013">
    <property type="protein sequence ID" value="MBB5576659.1"/>
    <property type="molecule type" value="Genomic_DNA"/>
</dbReference>
<dbReference type="Proteomes" id="UP000549882">
    <property type="component" value="Unassembled WGS sequence"/>
</dbReference>
<keyword evidence="2" id="KW-1185">Reference proteome</keyword>
<evidence type="ECO:0000313" key="2">
    <source>
        <dbReference type="Proteomes" id="UP000549882"/>
    </source>
</evidence>
<proteinExistence type="predicted"/>
<accession>A0A7W8XW29</accession>
<evidence type="ECO:0000313" key="1">
    <source>
        <dbReference type="EMBL" id="MBB5576659.1"/>
    </source>
</evidence>
<gene>
    <name evidence="1" type="ORF">GGD50_005304</name>
</gene>
<organism evidence="1 2">
    <name type="scientific">Rhizobium paranaense</name>
    <dbReference type="NCBI Taxonomy" id="1650438"/>
    <lineage>
        <taxon>Bacteria</taxon>
        <taxon>Pseudomonadati</taxon>
        <taxon>Pseudomonadota</taxon>
        <taxon>Alphaproteobacteria</taxon>
        <taxon>Hyphomicrobiales</taxon>
        <taxon>Rhizobiaceae</taxon>
        <taxon>Rhizobium/Agrobacterium group</taxon>
        <taxon>Rhizobium</taxon>
    </lineage>
</organism>
<protein>
    <submittedName>
        <fullName evidence="1">Uncharacterized protein</fullName>
    </submittedName>
</protein>